<dbReference type="EMBL" id="MU863629">
    <property type="protein sequence ID" value="KAK4103278.1"/>
    <property type="molecule type" value="Genomic_DNA"/>
</dbReference>
<keyword evidence="2" id="KW-1185">Reference proteome</keyword>
<organism evidence="1 2">
    <name type="scientific">Parathielavia hyrcaniae</name>
    <dbReference type="NCBI Taxonomy" id="113614"/>
    <lineage>
        <taxon>Eukaryota</taxon>
        <taxon>Fungi</taxon>
        <taxon>Dikarya</taxon>
        <taxon>Ascomycota</taxon>
        <taxon>Pezizomycotina</taxon>
        <taxon>Sordariomycetes</taxon>
        <taxon>Sordariomycetidae</taxon>
        <taxon>Sordariales</taxon>
        <taxon>Chaetomiaceae</taxon>
        <taxon>Parathielavia</taxon>
    </lineage>
</organism>
<name>A0AAN6Q498_9PEZI</name>
<evidence type="ECO:0000313" key="1">
    <source>
        <dbReference type="EMBL" id="KAK4103278.1"/>
    </source>
</evidence>
<protein>
    <submittedName>
        <fullName evidence="1">Uncharacterized protein</fullName>
    </submittedName>
</protein>
<proteinExistence type="predicted"/>
<dbReference type="PROSITE" id="PS51257">
    <property type="entry name" value="PROKAR_LIPOPROTEIN"/>
    <property type="match status" value="1"/>
</dbReference>
<sequence>MRKRAEAGRRLCISHQTGTACRDWMMPVVDVLSPANMGCIDLKIDISLAAGRGRLLGRYNHGIWYDTVKYSYQVVRQIWHLAGMMGGHLHCCLDSYRDTIAASRPFLSFLHHSSAFQVSSCCVLLNPVFGGAGPPSKSRASRLRLAKFSWQTIAAPAKAILRPRVHGRFLANPVLPSDSNKISPGDSTSLEVHSSGREASWDNFHGCCHCSPVAWSYYYYFAECSGLAGPL</sequence>
<reference evidence="1" key="2">
    <citation type="submission" date="2023-05" db="EMBL/GenBank/DDBJ databases">
        <authorList>
            <consortium name="Lawrence Berkeley National Laboratory"/>
            <person name="Steindorff A."/>
            <person name="Hensen N."/>
            <person name="Bonometti L."/>
            <person name="Westerberg I."/>
            <person name="Brannstrom I.O."/>
            <person name="Guillou S."/>
            <person name="Cros-Aarteil S."/>
            <person name="Calhoun S."/>
            <person name="Haridas S."/>
            <person name="Kuo A."/>
            <person name="Mondo S."/>
            <person name="Pangilinan J."/>
            <person name="Riley R."/>
            <person name="Labutti K."/>
            <person name="Andreopoulos B."/>
            <person name="Lipzen A."/>
            <person name="Chen C."/>
            <person name="Yanf M."/>
            <person name="Daum C."/>
            <person name="Ng V."/>
            <person name="Clum A."/>
            <person name="Ohm R."/>
            <person name="Martin F."/>
            <person name="Silar P."/>
            <person name="Natvig D."/>
            <person name="Lalanne C."/>
            <person name="Gautier V."/>
            <person name="Ament-Velasquez S.L."/>
            <person name="Kruys A."/>
            <person name="Hutchinson M.I."/>
            <person name="Powell A.J."/>
            <person name="Barry K."/>
            <person name="Miller A.N."/>
            <person name="Grigoriev I.V."/>
            <person name="Debuchy R."/>
            <person name="Gladieux P."/>
            <person name="Thoren M.H."/>
            <person name="Johannesson H."/>
        </authorList>
    </citation>
    <scope>NUCLEOTIDE SEQUENCE</scope>
    <source>
        <strain evidence="1">CBS 757.83</strain>
    </source>
</reference>
<dbReference type="AlphaFoldDB" id="A0AAN6Q498"/>
<dbReference type="Proteomes" id="UP001305647">
    <property type="component" value="Unassembled WGS sequence"/>
</dbReference>
<reference evidence="1" key="1">
    <citation type="journal article" date="2023" name="Mol. Phylogenet. Evol.">
        <title>Genome-scale phylogeny and comparative genomics of the fungal order Sordariales.</title>
        <authorList>
            <person name="Hensen N."/>
            <person name="Bonometti L."/>
            <person name="Westerberg I."/>
            <person name="Brannstrom I.O."/>
            <person name="Guillou S."/>
            <person name="Cros-Aarteil S."/>
            <person name="Calhoun S."/>
            <person name="Haridas S."/>
            <person name="Kuo A."/>
            <person name="Mondo S."/>
            <person name="Pangilinan J."/>
            <person name="Riley R."/>
            <person name="LaButti K."/>
            <person name="Andreopoulos B."/>
            <person name="Lipzen A."/>
            <person name="Chen C."/>
            <person name="Yan M."/>
            <person name="Daum C."/>
            <person name="Ng V."/>
            <person name="Clum A."/>
            <person name="Steindorff A."/>
            <person name="Ohm R.A."/>
            <person name="Martin F."/>
            <person name="Silar P."/>
            <person name="Natvig D.O."/>
            <person name="Lalanne C."/>
            <person name="Gautier V."/>
            <person name="Ament-Velasquez S.L."/>
            <person name="Kruys A."/>
            <person name="Hutchinson M.I."/>
            <person name="Powell A.J."/>
            <person name="Barry K."/>
            <person name="Miller A.N."/>
            <person name="Grigoriev I.V."/>
            <person name="Debuchy R."/>
            <person name="Gladieux P."/>
            <person name="Hiltunen Thoren M."/>
            <person name="Johannesson H."/>
        </authorList>
    </citation>
    <scope>NUCLEOTIDE SEQUENCE</scope>
    <source>
        <strain evidence="1">CBS 757.83</strain>
    </source>
</reference>
<gene>
    <name evidence="1" type="ORF">N658DRAFT_307329</name>
</gene>
<evidence type="ECO:0000313" key="2">
    <source>
        <dbReference type="Proteomes" id="UP001305647"/>
    </source>
</evidence>
<accession>A0AAN6Q498</accession>
<comment type="caution">
    <text evidence="1">The sequence shown here is derived from an EMBL/GenBank/DDBJ whole genome shotgun (WGS) entry which is preliminary data.</text>
</comment>